<keyword evidence="3" id="KW-1185">Reference proteome</keyword>
<feature type="region of interest" description="Disordered" evidence="1">
    <location>
        <begin position="1"/>
        <end position="20"/>
    </location>
</feature>
<accession>A0A1R1YHQ2</accession>
<sequence>MDARLSLPRRSSDNGENEGGVYDVEISHELYYEIPINVDYTAAGSPYGSSTSRTKESITVYFEIMNIDSHTEETCHSEPIVLEEQTDFMEQALILARDARIGNLHRFQRYSLGNSGAIPNVLRNMKSKRGENSHKRQGITHSTVRHQTQECDRSISVSLFRKHKHTCVRKEIRRNNFLQTTQDSKTDLESLSGNEYQTSGHQCTVGAQFRRCAEQTDCANRMVSNTGGIQSTEFGLWSTRRRPVPRHQVIRPEYTDIELVRVQQPIQLPIMEPGLPSSSESPTRTINNNSGDTNEEVCYLVSGPIVPVNLTAGPSSSNDNHSGSKKRKRRFLESQGLGTYAVDWLLSNKRLAGHDISPVLDLSKEWGPSTECSIKKLTAKICLLLSITGFLKASDIHRIDDERSHVSLGVLNLVIIAPKEKRSGRPIEKPCQISPHNDPILCPVIAYSVYKEKVATSLCPTPHANNSK</sequence>
<evidence type="ECO:0000313" key="3">
    <source>
        <dbReference type="Proteomes" id="UP000187283"/>
    </source>
</evidence>
<feature type="compositionally biased region" description="Polar residues" evidence="1">
    <location>
        <begin position="312"/>
        <end position="321"/>
    </location>
</feature>
<gene>
    <name evidence="2" type="ORF">AYI70_g157</name>
</gene>
<organism evidence="2 3">
    <name type="scientific">Smittium culicis</name>
    <dbReference type="NCBI Taxonomy" id="133412"/>
    <lineage>
        <taxon>Eukaryota</taxon>
        <taxon>Fungi</taxon>
        <taxon>Fungi incertae sedis</taxon>
        <taxon>Zoopagomycota</taxon>
        <taxon>Kickxellomycotina</taxon>
        <taxon>Harpellomycetes</taxon>
        <taxon>Harpellales</taxon>
        <taxon>Legeriomycetaceae</taxon>
        <taxon>Smittium</taxon>
    </lineage>
</organism>
<proteinExistence type="predicted"/>
<comment type="caution">
    <text evidence="2">The sequence shown here is derived from an EMBL/GenBank/DDBJ whole genome shotgun (WGS) entry which is preliminary data.</text>
</comment>
<dbReference type="Proteomes" id="UP000187283">
    <property type="component" value="Unassembled WGS sequence"/>
</dbReference>
<dbReference type="EMBL" id="LSSN01000019">
    <property type="protein sequence ID" value="OMJ26447.1"/>
    <property type="molecule type" value="Genomic_DNA"/>
</dbReference>
<dbReference type="STRING" id="133412.A0A1R1YHQ2"/>
<feature type="region of interest" description="Disordered" evidence="1">
    <location>
        <begin position="310"/>
        <end position="329"/>
    </location>
</feature>
<dbReference type="AlphaFoldDB" id="A0A1R1YHQ2"/>
<name>A0A1R1YHQ2_9FUNG</name>
<reference evidence="2 3" key="1">
    <citation type="submission" date="2017-01" db="EMBL/GenBank/DDBJ databases">
        <authorList>
            <person name="Mah S.A."/>
            <person name="Swanson W.J."/>
            <person name="Moy G.W."/>
            <person name="Vacquier V.D."/>
        </authorList>
    </citation>
    <scope>NUCLEOTIDE SEQUENCE [LARGE SCALE GENOMIC DNA]</scope>
    <source>
        <strain evidence="2 3">GSMNP</strain>
    </source>
</reference>
<dbReference type="OrthoDB" id="2897838at2759"/>
<protein>
    <submittedName>
        <fullName evidence="2">Uncharacterized protein</fullName>
    </submittedName>
</protein>
<feature type="region of interest" description="Disordered" evidence="1">
    <location>
        <begin position="128"/>
        <end position="147"/>
    </location>
</feature>
<evidence type="ECO:0000256" key="1">
    <source>
        <dbReference type="SAM" id="MobiDB-lite"/>
    </source>
</evidence>
<evidence type="ECO:0000313" key="2">
    <source>
        <dbReference type="EMBL" id="OMJ26447.1"/>
    </source>
</evidence>